<feature type="transmembrane region" description="Helical" evidence="12">
    <location>
        <begin position="200"/>
        <end position="221"/>
    </location>
</feature>
<proteinExistence type="predicted"/>
<keyword evidence="6 12" id="KW-0472">Membrane</keyword>
<dbReference type="Proteomes" id="UP000265000">
    <property type="component" value="Unplaced"/>
</dbReference>
<dbReference type="Gene3D" id="1.20.1070.10">
    <property type="entry name" value="Rhodopsin 7-helix transmembrane proteins"/>
    <property type="match status" value="1"/>
</dbReference>
<evidence type="ECO:0000256" key="12">
    <source>
        <dbReference type="SAM" id="Phobius"/>
    </source>
</evidence>
<feature type="transmembrane region" description="Helical" evidence="12">
    <location>
        <begin position="120"/>
        <end position="139"/>
    </location>
</feature>
<keyword evidence="16" id="KW-1185">Reference proteome</keyword>
<evidence type="ECO:0000256" key="3">
    <source>
        <dbReference type="ARBA" id="ARBA00022692"/>
    </source>
</evidence>
<dbReference type="GeneTree" id="ENSGT01050000244840"/>
<evidence type="ECO:0000256" key="7">
    <source>
        <dbReference type="ARBA" id="ARBA00023157"/>
    </source>
</evidence>
<sequence>MGKLFIRLLLFALFIHGTLQENGETGIKDENNSTKRVVPQPRVFKFLVPTKPDLHGTQAPNSTLSPAPQLISNAALGYLKGPLSIKVIPVIYIILVIVGIPANITVLCLLFTKIRKVSSAILYCSLAISDLFLLISLLFKAHYHLHGNHWVLGEAACRAVTACFYGNLYCSALTLVCIAIKRYMAIVHPFMYKTLPKVRCTSLVVLAVWGVFGVSLVPELLVQQSFPVSQLNRTTCHDVMPLDSSSHAFLLYSNLILTVLCLLVPMVVTVFCFVQILKALSRSHFDWTMYVRSSSLVFSIFLGCFFPAGILHFLHYMQMFGNGNDSLYVYFNMAVCLCCLHACLDPFLFVLMSKSAGSRLFFLTPKGKNLSISL</sequence>
<keyword evidence="8" id="KW-0675">Receptor</keyword>
<feature type="chain" id="PRO_5018738669" evidence="13">
    <location>
        <begin position="21"/>
        <end position="374"/>
    </location>
</feature>
<dbReference type="InterPro" id="IPR017452">
    <property type="entry name" value="GPCR_Rhodpsn_7TM"/>
</dbReference>
<evidence type="ECO:0000313" key="15">
    <source>
        <dbReference type="Ensembl" id="ENSFHEP00000024413.1"/>
    </source>
</evidence>
<keyword evidence="7 11" id="KW-1015">Disulfide bond</keyword>
<keyword evidence="2" id="KW-1003">Cell membrane</keyword>
<dbReference type="PANTHER" id="PTHR24232:SF0">
    <property type="entry name" value="PROTEINASE-ACTIVATED RECEPTOR 3"/>
    <property type="match status" value="1"/>
</dbReference>
<feature type="transmembrane region" description="Helical" evidence="12">
    <location>
        <begin position="249"/>
        <end position="274"/>
    </location>
</feature>
<feature type="domain" description="G-protein coupled receptors family 1 profile" evidence="14">
    <location>
        <begin position="102"/>
        <end position="349"/>
    </location>
</feature>
<evidence type="ECO:0000256" key="10">
    <source>
        <dbReference type="ARBA" id="ARBA00023224"/>
    </source>
</evidence>
<dbReference type="PRINTS" id="PR01428">
    <property type="entry name" value="PROTEASEAR"/>
</dbReference>
<reference evidence="15" key="1">
    <citation type="submission" date="2025-08" db="UniProtKB">
        <authorList>
            <consortium name="Ensembl"/>
        </authorList>
    </citation>
    <scope>IDENTIFICATION</scope>
</reference>
<evidence type="ECO:0000313" key="16">
    <source>
        <dbReference type="Proteomes" id="UP000265000"/>
    </source>
</evidence>
<evidence type="ECO:0000256" key="9">
    <source>
        <dbReference type="ARBA" id="ARBA00023180"/>
    </source>
</evidence>
<evidence type="ECO:0000259" key="14">
    <source>
        <dbReference type="PROSITE" id="PS50262"/>
    </source>
</evidence>
<dbReference type="GO" id="GO:0015057">
    <property type="term" value="F:thrombin-activated receptor activity"/>
    <property type="evidence" value="ECO:0007669"/>
    <property type="project" value="InterPro"/>
</dbReference>
<dbReference type="STRING" id="8078.ENSFHEP00000024413"/>
<evidence type="ECO:0000256" key="6">
    <source>
        <dbReference type="ARBA" id="ARBA00023136"/>
    </source>
</evidence>
<dbReference type="Pfam" id="PF00001">
    <property type="entry name" value="7tm_1"/>
    <property type="match status" value="1"/>
</dbReference>
<reference evidence="15" key="2">
    <citation type="submission" date="2025-09" db="UniProtKB">
        <authorList>
            <consortium name="Ensembl"/>
        </authorList>
    </citation>
    <scope>IDENTIFICATION</scope>
</reference>
<keyword evidence="13" id="KW-0732">Signal</keyword>
<dbReference type="Ensembl" id="ENSFHET00000007857.1">
    <property type="protein sequence ID" value="ENSFHEP00000024413.1"/>
    <property type="gene ID" value="ENSFHEG00000005955.1"/>
</dbReference>
<organism evidence="15 16">
    <name type="scientific">Fundulus heteroclitus</name>
    <name type="common">Killifish</name>
    <name type="synonym">Mummichog</name>
    <dbReference type="NCBI Taxonomy" id="8078"/>
    <lineage>
        <taxon>Eukaryota</taxon>
        <taxon>Metazoa</taxon>
        <taxon>Chordata</taxon>
        <taxon>Craniata</taxon>
        <taxon>Vertebrata</taxon>
        <taxon>Euteleostomi</taxon>
        <taxon>Actinopterygii</taxon>
        <taxon>Neopterygii</taxon>
        <taxon>Teleostei</taxon>
        <taxon>Neoteleostei</taxon>
        <taxon>Acanthomorphata</taxon>
        <taxon>Ovalentaria</taxon>
        <taxon>Atherinomorphae</taxon>
        <taxon>Cyprinodontiformes</taxon>
        <taxon>Fundulidae</taxon>
        <taxon>Fundulus</taxon>
    </lineage>
</organism>
<dbReference type="GeneID" id="105931125"/>
<comment type="subcellular location">
    <subcellularLocation>
        <location evidence="1">Cell membrane</location>
        <topology evidence="1">Multi-pass membrane protein</topology>
    </subcellularLocation>
</comment>
<dbReference type="InterPro" id="IPR003912">
    <property type="entry name" value="Protea_act_rcpt"/>
</dbReference>
<evidence type="ECO:0000256" key="13">
    <source>
        <dbReference type="SAM" id="SignalP"/>
    </source>
</evidence>
<keyword evidence="10" id="KW-0807">Transducer</keyword>
<evidence type="ECO:0000256" key="8">
    <source>
        <dbReference type="ARBA" id="ARBA00023170"/>
    </source>
</evidence>
<dbReference type="PRINTS" id="PR00237">
    <property type="entry name" value="GPCRRHODOPSN"/>
</dbReference>
<keyword evidence="9" id="KW-0325">Glycoprotein</keyword>
<feature type="transmembrane region" description="Helical" evidence="12">
    <location>
        <begin position="295"/>
        <end position="315"/>
    </location>
</feature>
<dbReference type="SUPFAM" id="SSF81321">
    <property type="entry name" value="Family A G protein-coupled receptor-like"/>
    <property type="match status" value="1"/>
</dbReference>
<feature type="transmembrane region" description="Helical" evidence="12">
    <location>
        <begin position="327"/>
        <end position="351"/>
    </location>
</feature>
<dbReference type="InterPro" id="IPR000276">
    <property type="entry name" value="GPCR_Rhodpsn"/>
</dbReference>
<keyword evidence="5" id="KW-0297">G-protein coupled receptor</keyword>
<feature type="transmembrane region" description="Helical" evidence="12">
    <location>
        <begin position="90"/>
        <end position="111"/>
    </location>
</feature>
<feature type="transmembrane region" description="Helical" evidence="12">
    <location>
        <begin position="159"/>
        <end position="180"/>
    </location>
</feature>
<name>A0A3Q2QBC9_FUNHE</name>
<evidence type="ECO:0000256" key="1">
    <source>
        <dbReference type="ARBA" id="ARBA00004651"/>
    </source>
</evidence>
<feature type="disulfide bond" evidence="11">
    <location>
        <begin position="157"/>
        <end position="236"/>
    </location>
</feature>
<evidence type="ECO:0000256" key="2">
    <source>
        <dbReference type="ARBA" id="ARBA00022475"/>
    </source>
</evidence>
<dbReference type="PANTHER" id="PTHR24232">
    <property type="entry name" value="G-PROTEIN COUPLED RECEPTOR"/>
    <property type="match status" value="1"/>
</dbReference>
<dbReference type="OrthoDB" id="8859266at2759"/>
<dbReference type="GO" id="GO:0007200">
    <property type="term" value="P:phospholipase C-activating G protein-coupled receptor signaling pathway"/>
    <property type="evidence" value="ECO:0007669"/>
    <property type="project" value="TreeGrafter"/>
</dbReference>
<feature type="signal peptide" evidence="13">
    <location>
        <begin position="1"/>
        <end position="20"/>
    </location>
</feature>
<dbReference type="GO" id="GO:0005886">
    <property type="term" value="C:plasma membrane"/>
    <property type="evidence" value="ECO:0007669"/>
    <property type="project" value="UniProtKB-SubCell"/>
</dbReference>
<evidence type="ECO:0000256" key="11">
    <source>
        <dbReference type="PIRSR" id="PIRSR603912-52"/>
    </source>
</evidence>
<evidence type="ECO:0000256" key="4">
    <source>
        <dbReference type="ARBA" id="ARBA00022989"/>
    </source>
</evidence>
<keyword evidence="4 12" id="KW-1133">Transmembrane helix</keyword>
<dbReference type="AlphaFoldDB" id="A0A3Q2QBC9"/>
<accession>A0A3Q2QBC9</accession>
<dbReference type="GO" id="GO:0007596">
    <property type="term" value="P:blood coagulation"/>
    <property type="evidence" value="ECO:0007669"/>
    <property type="project" value="InterPro"/>
</dbReference>
<keyword evidence="3 12" id="KW-0812">Transmembrane</keyword>
<protein>
    <submittedName>
        <fullName evidence="15">Coagulation factor II thrombin receptor like 2</fullName>
    </submittedName>
</protein>
<evidence type="ECO:0000256" key="5">
    <source>
        <dbReference type="ARBA" id="ARBA00023040"/>
    </source>
</evidence>
<dbReference type="PROSITE" id="PS50262">
    <property type="entry name" value="G_PROTEIN_RECEP_F1_2"/>
    <property type="match status" value="1"/>
</dbReference>
<dbReference type="GO" id="GO:0035025">
    <property type="term" value="P:positive regulation of Rho protein signal transduction"/>
    <property type="evidence" value="ECO:0007669"/>
    <property type="project" value="TreeGrafter"/>
</dbReference>